<dbReference type="InterPro" id="IPR036615">
    <property type="entry name" value="Mur_ligase_C_dom_sf"/>
</dbReference>
<dbReference type="EC" id="6.3.2.10" evidence="10 11"/>
<dbReference type="PANTHER" id="PTHR43024">
    <property type="entry name" value="UDP-N-ACETYLMURAMOYL-TRIPEPTIDE--D-ALANYL-D-ALANINE LIGASE"/>
    <property type="match status" value="1"/>
</dbReference>
<evidence type="ECO:0000256" key="11">
    <source>
        <dbReference type="RuleBase" id="RU004136"/>
    </source>
</evidence>
<dbReference type="GO" id="GO:0005737">
    <property type="term" value="C:cytoplasm"/>
    <property type="evidence" value="ECO:0007669"/>
    <property type="project" value="UniProtKB-SubCell"/>
</dbReference>
<comment type="subcellular location">
    <subcellularLocation>
        <location evidence="10 11">Cytoplasm</location>
    </subcellularLocation>
</comment>
<comment type="catalytic activity">
    <reaction evidence="10 11">
        <text>D-alanyl-D-alanine + UDP-N-acetyl-alpha-D-muramoyl-L-alanyl-gamma-D-glutamyl-meso-2,6-diaminopimelate + ATP = UDP-N-acetyl-alpha-D-muramoyl-L-alanyl-gamma-D-glutamyl-meso-2,6-diaminopimeloyl-D-alanyl-D-alanine + ADP + phosphate + H(+)</text>
        <dbReference type="Rhea" id="RHEA:28374"/>
        <dbReference type="ChEBI" id="CHEBI:15378"/>
        <dbReference type="ChEBI" id="CHEBI:30616"/>
        <dbReference type="ChEBI" id="CHEBI:43474"/>
        <dbReference type="ChEBI" id="CHEBI:57822"/>
        <dbReference type="ChEBI" id="CHEBI:61386"/>
        <dbReference type="ChEBI" id="CHEBI:83905"/>
        <dbReference type="ChEBI" id="CHEBI:456216"/>
        <dbReference type="EC" id="6.3.2.10"/>
    </reaction>
</comment>
<dbReference type="NCBIfam" id="TIGR01143">
    <property type="entry name" value="murF"/>
    <property type="match status" value="1"/>
</dbReference>
<feature type="domain" description="Mur ligase N-terminal catalytic" evidence="12">
    <location>
        <begin position="23"/>
        <end position="92"/>
    </location>
</feature>
<keyword evidence="2 10" id="KW-0436">Ligase</keyword>
<evidence type="ECO:0000259" key="13">
    <source>
        <dbReference type="Pfam" id="PF02875"/>
    </source>
</evidence>
<evidence type="ECO:0000256" key="3">
    <source>
        <dbReference type="ARBA" id="ARBA00022618"/>
    </source>
</evidence>
<dbReference type="Pfam" id="PF02875">
    <property type="entry name" value="Mur_ligase_C"/>
    <property type="match status" value="1"/>
</dbReference>
<comment type="function">
    <text evidence="10 11">Involved in cell wall formation. Catalyzes the final step in the synthesis of UDP-N-acetylmuramoyl-pentapeptide, the precursor of murein.</text>
</comment>
<evidence type="ECO:0000256" key="1">
    <source>
        <dbReference type="ARBA" id="ARBA00022490"/>
    </source>
</evidence>
<accession>A0A937IBP4</accession>
<dbReference type="GO" id="GO:0008360">
    <property type="term" value="P:regulation of cell shape"/>
    <property type="evidence" value="ECO:0007669"/>
    <property type="project" value="UniProtKB-KW"/>
</dbReference>
<dbReference type="InterPro" id="IPR000713">
    <property type="entry name" value="Mur_ligase_N"/>
</dbReference>
<dbReference type="Pfam" id="PF08245">
    <property type="entry name" value="Mur_ligase_M"/>
    <property type="match status" value="1"/>
</dbReference>
<comment type="similarity">
    <text evidence="10">Belongs to the MurCDEF family. MurF subfamily.</text>
</comment>
<dbReference type="Gene3D" id="3.40.1190.10">
    <property type="entry name" value="Mur-like, catalytic domain"/>
    <property type="match status" value="1"/>
</dbReference>
<dbReference type="SUPFAM" id="SSF53623">
    <property type="entry name" value="MurD-like peptide ligases, catalytic domain"/>
    <property type="match status" value="1"/>
</dbReference>
<keyword evidence="1 10" id="KW-0963">Cytoplasm</keyword>
<feature type="binding site" evidence="10">
    <location>
        <begin position="110"/>
        <end position="116"/>
    </location>
    <ligand>
        <name>ATP</name>
        <dbReference type="ChEBI" id="CHEBI:30616"/>
    </ligand>
</feature>
<evidence type="ECO:0000256" key="2">
    <source>
        <dbReference type="ARBA" id="ARBA00022598"/>
    </source>
</evidence>
<comment type="caution">
    <text evidence="15">The sequence shown here is derived from an EMBL/GenBank/DDBJ whole genome shotgun (WGS) entry which is preliminary data.</text>
</comment>
<feature type="domain" description="Mur ligase C-terminal" evidence="13">
    <location>
        <begin position="327"/>
        <end position="434"/>
    </location>
</feature>
<comment type="pathway">
    <text evidence="10 11">Cell wall biogenesis; peptidoglycan biosynthesis.</text>
</comment>
<sequence>MRFITDSNDLSVFLGQPVKKNLKIKGISIDTRTIKKEYLFIAIKGEVLDGNDYIYEAIKKGASLVITDRLEYKDHKNKKIIYVNNSLIALKKISKNILKTYKGNIIGITGSNGKTTTTKIVSNTLTKSSSTIKNFNNEIGMPLSIFHADKKSKNLVIEMGAAKSGDINYLSSILKPDIGIITNIGNSHLENLKNINGVLKVKSELIPNIKKGGYLIVPNDNLSYLQFWKQQCNDVHMITFGKNKNADFYPENIKSSIEKLEFNIISKKFDVNFKVKSSLSGDHNMKNIMAAFAVSFLLKESLDKFNKRLNKSSIIRQKQTKWLKKSLLIDDSYNANPDSVKKAIDLLSSSNKRKILILGDMLELGRFRKLLHKDVGKYAKLKKVDIFLGFGDLTKYAIQSFGKNGFFFKDEDDLRDFLKLNIKRSDVVLLKGSRGMRMERFINV</sequence>
<dbReference type="GO" id="GO:0009252">
    <property type="term" value="P:peptidoglycan biosynthetic process"/>
    <property type="evidence" value="ECO:0007669"/>
    <property type="project" value="UniProtKB-UniRule"/>
</dbReference>
<evidence type="ECO:0000256" key="4">
    <source>
        <dbReference type="ARBA" id="ARBA00022741"/>
    </source>
</evidence>
<dbReference type="InterPro" id="IPR051046">
    <property type="entry name" value="MurCDEF_CellWall_CoF430Synth"/>
</dbReference>
<dbReference type="GO" id="GO:0047480">
    <property type="term" value="F:UDP-N-acetylmuramoyl-tripeptide-D-alanyl-D-alanine ligase activity"/>
    <property type="evidence" value="ECO:0007669"/>
    <property type="project" value="UniProtKB-UniRule"/>
</dbReference>
<keyword evidence="3 10" id="KW-0132">Cell division</keyword>
<evidence type="ECO:0000256" key="10">
    <source>
        <dbReference type="HAMAP-Rule" id="MF_02019"/>
    </source>
</evidence>
<keyword evidence="5 10" id="KW-0067">ATP-binding</keyword>
<dbReference type="InterPro" id="IPR036565">
    <property type="entry name" value="Mur-like_cat_sf"/>
</dbReference>
<dbReference type="InterPro" id="IPR004101">
    <property type="entry name" value="Mur_ligase_C"/>
</dbReference>
<evidence type="ECO:0000256" key="5">
    <source>
        <dbReference type="ARBA" id="ARBA00022840"/>
    </source>
</evidence>
<dbReference type="AlphaFoldDB" id="A0A937IBP4"/>
<dbReference type="Pfam" id="PF01225">
    <property type="entry name" value="Mur_ligase"/>
    <property type="match status" value="1"/>
</dbReference>
<evidence type="ECO:0000256" key="9">
    <source>
        <dbReference type="ARBA" id="ARBA00023316"/>
    </source>
</evidence>
<evidence type="ECO:0000259" key="14">
    <source>
        <dbReference type="Pfam" id="PF08245"/>
    </source>
</evidence>
<dbReference type="GO" id="GO:0051301">
    <property type="term" value="P:cell division"/>
    <property type="evidence" value="ECO:0007669"/>
    <property type="project" value="UniProtKB-KW"/>
</dbReference>
<name>A0A937IBP4_9GAMM</name>
<reference evidence="15" key="1">
    <citation type="submission" date="2020-10" db="EMBL/GenBank/DDBJ databases">
        <title>Microbiome of the Black Sea water column analyzed by genome centric metagenomics.</title>
        <authorList>
            <person name="Cabello-Yeves P.J."/>
            <person name="Callieri C."/>
            <person name="Picazo A."/>
            <person name="Mehrshad M."/>
            <person name="Haro-Moreno J.M."/>
            <person name="Roda-Garcia J."/>
            <person name="Dzembekova N."/>
            <person name="Slabakova V."/>
            <person name="Slabakova N."/>
            <person name="Moncheva S."/>
            <person name="Rodriguez-Valera F."/>
        </authorList>
    </citation>
    <scope>NUCLEOTIDE SEQUENCE</scope>
    <source>
        <strain evidence="15">BS307-5m-G50</strain>
    </source>
</reference>
<gene>
    <name evidence="10" type="primary">murF</name>
    <name evidence="15" type="ORF">ISQ64_02480</name>
</gene>
<proteinExistence type="inferred from homology"/>
<keyword evidence="9 10" id="KW-0961">Cell wall biogenesis/degradation</keyword>
<protein>
    <recommendedName>
        <fullName evidence="10 11">UDP-N-acetylmuramoyl-tripeptide--D-alanyl-D-alanine ligase</fullName>
        <ecNumber evidence="10 11">6.3.2.10</ecNumber>
    </recommendedName>
    <alternativeName>
        <fullName evidence="10">D-alanyl-D-alanine-adding enzyme</fullName>
    </alternativeName>
</protein>
<evidence type="ECO:0000256" key="6">
    <source>
        <dbReference type="ARBA" id="ARBA00022960"/>
    </source>
</evidence>
<dbReference type="InterPro" id="IPR013221">
    <property type="entry name" value="Mur_ligase_cen"/>
</dbReference>
<dbReference type="EMBL" id="JADHQD010000010">
    <property type="protein sequence ID" value="MBL6818253.1"/>
    <property type="molecule type" value="Genomic_DNA"/>
</dbReference>
<evidence type="ECO:0000313" key="16">
    <source>
        <dbReference type="Proteomes" id="UP000711391"/>
    </source>
</evidence>
<keyword evidence="6 10" id="KW-0133">Cell shape</keyword>
<keyword evidence="8 10" id="KW-0131">Cell cycle</keyword>
<evidence type="ECO:0000313" key="15">
    <source>
        <dbReference type="EMBL" id="MBL6818253.1"/>
    </source>
</evidence>
<dbReference type="InterPro" id="IPR035911">
    <property type="entry name" value="MurE/MurF_N"/>
</dbReference>
<dbReference type="Gene3D" id="3.90.190.20">
    <property type="entry name" value="Mur ligase, C-terminal domain"/>
    <property type="match status" value="1"/>
</dbReference>
<dbReference type="Proteomes" id="UP000711391">
    <property type="component" value="Unassembled WGS sequence"/>
</dbReference>
<dbReference type="HAMAP" id="MF_02019">
    <property type="entry name" value="MurF"/>
    <property type="match status" value="1"/>
</dbReference>
<dbReference type="GO" id="GO:0005524">
    <property type="term" value="F:ATP binding"/>
    <property type="evidence" value="ECO:0007669"/>
    <property type="project" value="UniProtKB-UniRule"/>
</dbReference>
<evidence type="ECO:0000256" key="7">
    <source>
        <dbReference type="ARBA" id="ARBA00022984"/>
    </source>
</evidence>
<evidence type="ECO:0000256" key="8">
    <source>
        <dbReference type="ARBA" id="ARBA00023306"/>
    </source>
</evidence>
<feature type="domain" description="Mur ligase central" evidence="14">
    <location>
        <begin position="108"/>
        <end position="294"/>
    </location>
</feature>
<organism evidence="15 16">
    <name type="scientific">SAR86 cluster bacterium</name>
    <dbReference type="NCBI Taxonomy" id="2030880"/>
    <lineage>
        <taxon>Bacteria</taxon>
        <taxon>Pseudomonadati</taxon>
        <taxon>Pseudomonadota</taxon>
        <taxon>Gammaproteobacteria</taxon>
        <taxon>SAR86 cluster</taxon>
    </lineage>
</organism>
<dbReference type="SUPFAM" id="SSF63418">
    <property type="entry name" value="MurE/MurF N-terminal domain"/>
    <property type="match status" value="1"/>
</dbReference>
<evidence type="ECO:0000259" key="12">
    <source>
        <dbReference type="Pfam" id="PF01225"/>
    </source>
</evidence>
<dbReference type="GO" id="GO:0071555">
    <property type="term" value="P:cell wall organization"/>
    <property type="evidence" value="ECO:0007669"/>
    <property type="project" value="UniProtKB-KW"/>
</dbReference>
<dbReference type="SUPFAM" id="SSF53244">
    <property type="entry name" value="MurD-like peptide ligases, peptide-binding domain"/>
    <property type="match status" value="1"/>
</dbReference>
<dbReference type="InterPro" id="IPR005863">
    <property type="entry name" value="UDP-N-AcMur_synth"/>
</dbReference>
<dbReference type="PANTHER" id="PTHR43024:SF1">
    <property type="entry name" value="UDP-N-ACETYLMURAMOYL-TRIPEPTIDE--D-ALANYL-D-ALANINE LIGASE"/>
    <property type="match status" value="1"/>
</dbReference>
<dbReference type="Gene3D" id="3.40.1390.10">
    <property type="entry name" value="MurE/MurF, N-terminal domain"/>
    <property type="match status" value="1"/>
</dbReference>
<keyword evidence="4 10" id="KW-0547">Nucleotide-binding</keyword>
<keyword evidence="7 10" id="KW-0573">Peptidoglycan synthesis</keyword>